<evidence type="ECO:0000313" key="3">
    <source>
        <dbReference type="EMBL" id="RHN47409.1"/>
    </source>
</evidence>
<dbReference type="Proteomes" id="UP000265566">
    <property type="component" value="Chromosome 7"/>
</dbReference>
<feature type="signal peptide" evidence="1">
    <location>
        <begin position="1"/>
        <end position="24"/>
    </location>
</feature>
<feature type="chain" id="PRO_5018040939" evidence="1">
    <location>
        <begin position="25"/>
        <end position="63"/>
    </location>
</feature>
<dbReference type="Gramene" id="rna42004">
    <property type="protein sequence ID" value="RHN47409.1"/>
    <property type="gene ID" value="gene42004"/>
</dbReference>
<dbReference type="EMBL" id="PSQE01000007">
    <property type="protein sequence ID" value="RHN47409.1"/>
    <property type="molecule type" value="Genomic_DNA"/>
</dbReference>
<reference evidence="4" key="1">
    <citation type="journal article" date="2018" name="Nat. Plants">
        <title>Whole-genome landscape of Medicago truncatula symbiotic genes.</title>
        <authorList>
            <person name="Pecrix Y."/>
            <person name="Staton S.E."/>
            <person name="Sallet E."/>
            <person name="Lelandais-Briere C."/>
            <person name="Moreau S."/>
            <person name="Carrere S."/>
            <person name="Blein T."/>
            <person name="Jardinaud M.F."/>
            <person name="Latrasse D."/>
            <person name="Zouine M."/>
            <person name="Zahm M."/>
            <person name="Kreplak J."/>
            <person name="Mayjonade B."/>
            <person name="Satge C."/>
            <person name="Perez M."/>
            <person name="Cauet S."/>
            <person name="Marande W."/>
            <person name="Chantry-Darmon C."/>
            <person name="Lopez-Roques C."/>
            <person name="Bouchez O."/>
            <person name="Berard A."/>
            <person name="Debelle F."/>
            <person name="Munos S."/>
            <person name="Bendahmane A."/>
            <person name="Berges H."/>
            <person name="Niebel A."/>
            <person name="Buitink J."/>
            <person name="Frugier F."/>
            <person name="Benhamed M."/>
            <person name="Crespi M."/>
            <person name="Gouzy J."/>
            <person name="Gamas P."/>
        </authorList>
    </citation>
    <scope>NUCLEOTIDE SEQUENCE [LARGE SCALE GENOMIC DNA]</scope>
    <source>
        <strain evidence="4">cv. Jemalong A17</strain>
    </source>
</reference>
<comment type="caution">
    <text evidence="3">The sequence shown here is derived from an EMBL/GenBank/DDBJ whole genome shotgun (WGS) entry which is preliminary data.</text>
</comment>
<protein>
    <submittedName>
        <fullName evidence="3">Putative Late nodulin</fullName>
    </submittedName>
</protein>
<name>A0A396H250_MEDTR</name>
<evidence type="ECO:0000259" key="2">
    <source>
        <dbReference type="Pfam" id="PF07127"/>
    </source>
</evidence>
<dbReference type="AlphaFoldDB" id="A0A396H250"/>
<organism evidence="3 4">
    <name type="scientific">Medicago truncatula</name>
    <name type="common">Barrel medic</name>
    <name type="synonym">Medicago tribuloides</name>
    <dbReference type="NCBI Taxonomy" id="3880"/>
    <lineage>
        <taxon>Eukaryota</taxon>
        <taxon>Viridiplantae</taxon>
        <taxon>Streptophyta</taxon>
        <taxon>Embryophyta</taxon>
        <taxon>Tracheophyta</taxon>
        <taxon>Spermatophyta</taxon>
        <taxon>Magnoliopsida</taxon>
        <taxon>eudicotyledons</taxon>
        <taxon>Gunneridae</taxon>
        <taxon>Pentapetalae</taxon>
        <taxon>rosids</taxon>
        <taxon>fabids</taxon>
        <taxon>Fabales</taxon>
        <taxon>Fabaceae</taxon>
        <taxon>Papilionoideae</taxon>
        <taxon>50 kb inversion clade</taxon>
        <taxon>NPAAA clade</taxon>
        <taxon>Hologalegina</taxon>
        <taxon>IRL clade</taxon>
        <taxon>Trifolieae</taxon>
        <taxon>Medicago</taxon>
    </lineage>
</organism>
<keyword evidence="1" id="KW-0732">Signal</keyword>
<dbReference type="Pfam" id="PF07127">
    <property type="entry name" value="Nodulin_late"/>
    <property type="match status" value="1"/>
</dbReference>
<sequence length="63" mass="7181">MPQILMFVYTFIIFFSPFFVVTNGTTSCITDDDCPKAVSFLVFKCIDNICVERLVLSKCKSDQ</sequence>
<gene>
    <name evidence="3" type="ORF">MtrunA17_Chr7g0252671</name>
</gene>
<evidence type="ECO:0000313" key="4">
    <source>
        <dbReference type="Proteomes" id="UP000265566"/>
    </source>
</evidence>
<accession>A0A396H250</accession>
<dbReference type="InterPro" id="IPR009810">
    <property type="entry name" value="Nodulin_late_dom"/>
</dbReference>
<proteinExistence type="predicted"/>
<feature type="domain" description="Late nodulin" evidence="2">
    <location>
        <begin position="1"/>
        <end position="50"/>
    </location>
</feature>
<evidence type="ECO:0000256" key="1">
    <source>
        <dbReference type="SAM" id="SignalP"/>
    </source>
</evidence>
<dbReference type="GO" id="GO:0046872">
    <property type="term" value="F:metal ion binding"/>
    <property type="evidence" value="ECO:0007669"/>
    <property type="project" value="InterPro"/>
</dbReference>